<dbReference type="Gene3D" id="3.40.50.1820">
    <property type="entry name" value="alpha/beta hydrolase"/>
    <property type="match status" value="1"/>
</dbReference>
<dbReference type="Proteomes" id="UP000620124">
    <property type="component" value="Unassembled WGS sequence"/>
</dbReference>
<comment type="caution">
    <text evidence="2">The sequence shown here is derived from an EMBL/GenBank/DDBJ whole genome shotgun (WGS) entry which is preliminary data.</text>
</comment>
<proteinExistence type="predicted"/>
<dbReference type="PANTHER" id="PTHR43433">
    <property type="entry name" value="HYDROLASE, ALPHA/BETA FOLD FAMILY PROTEIN"/>
    <property type="match status" value="1"/>
</dbReference>
<dbReference type="InterPro" id="IPR050471">
    <property type="entry name" value="AB_hydrolase"/>
</dbReference>
<accession>A0A8H6XV43</accession>
<protein>
    <submittedName>
        <fullName evidence="2">Cellobiohydrolase I</fullName>
    </submittedName>
</protein>
<evidence type="ECO:0000313" key="2">
    <source>
        <dbReference type="EMBL" id="KAF7348723.1"/>
    </source>
</evidence>
<dbReference type="GO" id="GO:0016787">
    <property type="term" value="F:hydrolase activity"/>
    <property type="evidence" value="ECO:0007669"/>
    <property type="project" value="UniProtKB-KW"/>
</dbReference>
<feature type="region of interest" description="Disordered" evidence="1">
    <location>
        <begin position="215"/>
        <end position="237"/>
    </location>
</feature>
<dbReference type="OrthoDB" id="294702at2759"/>
<evidence type="ECO:0000313" key="3">
    <source>
        <dbReference type="Proteomes" id="UP000620124"/>
    </source>
</evidence>
<dbReference type="InterPro" id="IPR029058">
    <property type="entry name" value="AB_hydrolase_fold"/>
</dbReference>
<dbReference type="SUPFAM" id="SSF53474">
    <property type="entry name" value="alpha/beta-Hydrolases"/>
    <property type="match status" value="1"/>
</dbReference>
<reference evidence="2" key="1">
    <citation type="submission" date="2020-05" db="EMBL/GenBank/DDBJ databases">
        <title>Mycena genomes resolve the evolution of fungal bioluminescence.</title>
        <authorList>
            <person name="Tsai I.J."/>
        </authorList>
    </citation>
    <scope>NUCLEOTIDE SEQUENCE</scope>
    <source>
        <strain evidence="2">CCC161011</strain>
    </source>
</reference>
<organism evidence="2 3">
    <name type="scientific">Mycena venus</name>
    <dbReference type="NCBI Taxonomy" id="2733690"/>
    <lineage>
        <taxon>Eukaryota</taxon>
        <taxon>Fungi</taxon>
        <taxon>Dikarya</taxon>
        <taxon>Basidiomycota</taxon>
        <taxon>Agaricomycotina</taxon>
        <taxon>Agaricomycetes</taxon>
        <taxon>Agaricomycetidae</taxon>
        <taxon>Agaricales</taxon>
        <taxon>Marasmiineae</taxon>
        <taxon>Mycenaceae</taxon>
        <taxon>Mycena</taxon>
    </lineage>
</organism>
<keyword evidence="2" id="KW-0378">Hydrolase</keyword>
<gene>
    <name evidence="2" type="ORF">MVEN_01391200</name>
</gene>
<keyword evidence="3" id="KW-1185">Reference proteome</keyword>
<dbReference type="EMBL" id="JACAZI010000011">
    <property type="protein sequence ID" value="KAF7348723.1"/>
    <property type="molecule type" value="Genomic_DNA"/>
</dbReference>
<dbReference type="AlphaFoldDB" id="A0A8H6XV43"/>
<name>A0A8H6XV43_9AGAR</name>
<sequence length="381" mass="40801">MAAVIQEPSGLDEDPAAYLALPRFNHTLDFDFELSGADSHTATVSYAATDVPPDASWPVLVFFNGLGGHRLIAAMTEGIAREHSVQILTLDKPGAGSSSRGVSIPLAARTRWMHAALMAVLAHEHITRFAVLSHSNGIFYALYTLLHLPPTLTATNWTLSGPFMPQTISGSLSLRLAAALPTPLPNALGSLLQVVPPVARVVGWSSGLLSMSAGMLSTPKTADETPEESERRKPPHQRGYMHRYVGSACRTAIMRRGMGESRLSMGQEALFCLHGGDTVPGAGGESDSVWGLGAGATDADVLRGAFTRIAELYPDDALRIHVVYGADDGLVPAKGRAWLKDMLESAGLMHDEDAWTEVPQAGHDDILFLEEVVGKILRRVE</sequence>
<evidence type="ECO:0000256" key="1">
    <source>
        <dbReference type="SAM" id="MobiDB-lite"/>
    </source>
</evidence>
<dbReference type="PANTHER" id="PTHR43433:SF10">
    <property type="entry name" value="AB HYDROLASE-1 DOMAIN-CONTAINING PROTEIN"/>
    <property type="match status" value="1"/>
</dbReference>